<dbReference type="Pfam" id="PF07883">
    <property type="entry name" value="Cupin_2"/>
    <property type="match status" value="1"/>
</dbReference>
<dbReference type="CDD" id="cd02226">
    <property type="entry name" value="cupin_YdbB-like"/>
    <property type="match status" value="1"/>
</dbReference>
<dbReference type="InterPro" id="IPR011051">
    <property type="entry name" value="RmlC_Cupin_sf"/>
</dbReference>
<dbReference type="Proteomes" id="UP000004095">
    <property type="component" value="Unassembled WGS sequence"/>
</dbReference>
<dbReference type="SUPFAM" id="SSF51182">
    <property type="entry name" value="RmlC-like cupins"/>
    <property type="match status" value="1"/>
</dbReference>
<sequence length="137" mass="15721">MFKANYESPPPTINQTMMINLKEAFQEVEKYFSPKIIGEVNDVYIKLAKIKGEEVPWHAHEHEDELFYIVEGSLLMQIEGETPFTMHQGDMHIVSQGLQHRVSSQNECLVMLIENKTTAHTGKVQAAITKSVEEQQY</sequence>
<dbReference type="EMBL" id="AAWS01000018">
    <property type="protein sequence ID" value="EAY28097.1"/>
    <property type="molecule type" value="Genomic_DNA"/>
</dbReference>
<evidence type="ECO:0000259" key="1">
    <source>
        <dbReference type="Pfam" id="PF07883"/>
    </source>
</evidence>
<comment type="caution">
    <text evidence="2">The sequence shown here is derived from an EMBL/GenBank/DDBJ whole genome shotgun (WGS) entry which is preliminary data.</text>
</comment>
<organism evidence="2 3">
    <name type="scientific">Microscilla marina ATCC 23134</name>
    <dbReference type="NCBI Taxonomy" id="313606"/>
    <lineage>
        <taxon>Bacteria</taxon>
        <taxon>Pseudomonadati</taxon>
        <taxon>Bacteroidota</taxon>
        <taxon>Cytophagia</taxon>
        <taxon>Cytophagales</taxon>
        <taxon>Microscillaceae</taxon>
        <taxon>Microscilla</taxon>
    </lineage>
</organism>
<gene>
    <name evidence="2" type="ORF">M23134_02207</name>
</gene>
<dbReference type="PANTHER" id="PTHR36114">
    <property type="entry name" value="16.7 KDA PROTEIN IN WHIE LOCUS"/>
    <property type="match status" value="1"/>
</dbReference>
<reference evidence="2 3" key="1">
    <citation type="submission" date="2007-01" db="EMBL/GenBank/DDBJ databases">
        <authorList>
            <person name="Haygood M."/>
            <person name="Podell S."/>
            <person name="Anderson C."/>
            <person name="Hopkinson B."/>
            <person name="Roe K."/>
            <person name="Barbeau K."/>
            <person name="Gaasterland T."/>
            <person name="Ferriera S."/>
            <person name="Johnson J."/>
            <person name="Kravitz S."/>
            <person name="Beeson K."/>
            <person name="Sutton G."/>
            <person name="Rogers Y.-H."/>
            <person name="Friedman R."/>
            <person name="Frazier M."/>
            <person name="Venter J.C."/>
        </authorList>
    </citation>
    <scope>NUCLEOTIDE SEQUENCE [LARGE SCALE GENOMIC DNA]</scope>
    <source>
        <strain evidence="2 3">ATCC 23134</strain>
    </source>
</reference>
<name>A1ZNI6_MICM2</name>
<dbReference type="AlphaFoldDB" id="A1ZNI6"/>
<accession>A1ZNI6</accession>
<keyword evidence="3" id="KW-1185">Reference proteome</keyword>
<evidence type="ECO:0000313" key="2">
    <source>
        <dbReference type="EMBL" id="EAY28097.1"/>
    </source>
</evidence>
<dbReference type="InterPro" id="IPR014710">
    <property type="entry name" value="RmlC-like_jellyroll"/>
</dbReference>
<dbReference type="eggNOG" id="COG0662">
    <property type="taxonomic scope" value="Bacteria"/>
</dbReference>
<evidence type="ECO:0000313" key="3">
    <source>
        <dbReference type="Proteomes" id="UP000004095"/>
    </source>
</evidence>
<feature type="domain" description="Cupin type-2" evidence="1">
    <location>
        <begin position="51"/>
        <end position="104"/>
    </location>
</feature>
<protein>
    <submittedName>
        <fullName evidence="2">Cupin domain protein</fullName>
    </submittedName>
</protein>
<dbReference type="InterPro" id="IPR013096">
    <property type="entry name" value="Cupin_2"/>
</dbReference>
<dbReference type="PANTHER" id="PTHR36114:SF1">
    <property type="entry name" value="16.7 KDA PROTEIN IN WHIE LOCUS"/>
    <property type="match status" value="1"/>
</dbReference>
<dbReference type="Gene3D" id="2.60.120.10">
    <property type="entry name" value="Jelly Rolls"/>
    <property type="match status" value="1"/>
</dbReference>
<proteinExistence type="predicted"/>
<dbReference type="InterPro" id="IPR052044">
    <property type="entry name" value="PKS_Associated_Protein"/>
</dbReference>